<dbReference type="EMBL" id="FMDN01000018">
    <property type="protein sequence ID" value="SCG63400.1"/>
    <property type="molecule type" value="Genomic_DNA"/>
</dbReference>
<dbReference type="InterPro" id="IPR052169">
    <property type="entry name" value="CW_Biosynth-Accessory"/>
</dbReference>
<dbReference type="Pfam" id="PF09587">
    <property type="entry name" value="PGA_cap"/>
    <property type="match status" value="1"/>
</dbReference>
<evidence type="ECO:0000313" key="5">
    <source>
        <dbReference type="EMBL" id="SCG63400.1"/>
    </source>
</evidence>
<dbReference type="Proteomes" id="UP000199408">
    <property type="component" value="Unassembled WGS sequence"/>
</dbReference>
<protein>
    <submittedName>
        <fullName evidence="5">Poly-gamma-glutamate synthesis protein (Capsule biosynthesis protein)</fullName>
    </submittedName>
</protein>
<dbReference type="InterPro" id="IPR019079">
    <property type="entry name" value="Capsule_synth_CapA"/>
</dbReference>
<dbReference type="SUPFAM" id="SSF56300">
    <property type="entry name" value="Metallo-dependent phosphatases"/>
    <property type="match status" value="1"/>
</dbReference>
<dbReference type="InterPro" id="IPR029052">
    <property type="entry name" value="Metallo-depent_PP-like"/>
</dbReference>
<feature type="region of interest" description="Disordered" evidence="2">
    <location>
        <begin position="48"/>
        <end position="82"/>
    </location>
</feature>
<accession>A0A1C5IYK5</accession>
<feature type="domain" description="Capsule synthesis protein CapA" evidence="4">
    <location>
        <begin position="86"/>
        <end position="335"/>
    </location>
</feature>
<evidence type="ECO:0000259" key="4">
    <source>
        <dbReference type="SMART" id="SM00854"/>
    </source>
</evidence>
<feature type="region of interest" description="Disordered" evidence="2">
    <location>
        <begin position="419"/>
        <end position="444"/>
    </location>
</feature>
<keyword evidence="6" id="KW-1185">Reference proteome</keyword>
<dbReference type="STRING" id="47864.GA0070560_11881"/>
<dbReference type="CDD" id="cd07381">
    <property type="entry name" value="MPP_CapA"/>
    <property type="match status" value="1"/>
</dbReference>
<evidence type="ECO:0000313" key="6">
    <source>
        <dbReference type="Proteomes" id="UP000199408"/>
    </source>
</evidence>
<reference evidence="6" key="1">
    <citation type="submission" date="2016-06" db="EMBL/GenBank/DDBJ databases">
        <authorList>
            <person name="Varghese N."/>
        </authorList>
    </citation>
    <scope>NUCLEOTIDE SEQUENCE [LARGE SCALE GENOMIC DNA]</scope>
    <source>
        <strain evidence="6">DSM 43171</strain>
    </source>
</reference>
<dbReference type="SMART" id="SM00854">
    <property type="entry name" value="PGA_cap"/>
    <property type="match status" value="1"/>
</dbReference>
<comment type="similarity">
    <text evidence="1">Belongs to the CapA family.</text>
</comment>
<dbReference type="AlphaFoldDB" id="A0A1C5IYK5"/>
<evidence type="ECO:0000256" key="3">
    <source>
        <dbReference type="SAM" id="Phobius"/>
    </source>
</evidence>
<dbReference type="Gene3D" id="3.60.21.10">
    <property type="match status" value="1"/>
</dbReference>
<evidence type="ECO:0000256" key="2">
    <source>
        <dbReference type="SAM" id="MobiDB-lite"/>
    </source>
</evidence>
<proteinExistence type="inferred from homology"/>
<dbReference type="PANTHER" id="PTHR33393:SF13">
    <property type="entry name" value="PGA BIOSYNTHESIS PROTEIN CAPA"/>
    <property type="match status" value="1"/>
</dbReference>
<sequence>MSYAVAVSKRDGGGGGLGGARVTGIVILVLAVLAGAGMMVWGLGGRDGDATTESVKPGRAPAAAGTRETPRDPEPRRDKSGRRLFTILGAGDVLVHPELTYQARRDAERAGIRDGLDFNPLFQHVRPTVAAVDLAICHLETPLAPTAGPFVGFPKFSVPPQVVDAIRGTGFDACSTASNHTVDHGEEGVRRTLDALDAAKIGHTGSARSAKEALVPRIYQRSGVKVGHLSYTVHFNGLTRPAGKEWIANLIEPRKILAAAKKLRGAGAEIVVLSLHWGTEYQNQPDANQEKWAGPLIRSADIDLILGHHAHVVQPIEKMGQDWVVYGMGNQVARHAEPVFANREGVMARFTFTEIASKKWRITTAEAIPTWVDLNPDVRLVDLPAALADPATSDSRRIVYQAALDRIRGHLFAKGGDDAGLRVLGPPPATADAGDPGTPSTPSA</sequence>
<dbReference type="PANTHER" id="PTHR33393">
    <property type="entry name" value="POLYGLUTAMINE SYNTHESIS ACCESSORY PROTEIN RV0574C-RELATED"/>
    <property type="match status" value="1"/>
</dbReference>
<keyword evidence="3" id="KW-0472">Membrane</keyword>
<organism evidence="5 6">
    <name type="scientific">Micromonospora halophytica</name>
    <dbReference type="NCBI Taxonomy" id="47864"/>
    <lineage>
        <taxon>Bacteria</taxon>
        <taxon>Bacillati</taxon>
        <taxon>Actinomycetota</taxon>
        <taxon>Actinomycetes</taxon>
        <taxon>Micromonosporales</taxon>
        <taxon>Micromonosporaceae</taxon>
        <taxon>Micromonospora</taxon>
    </lineage>
</organism>
<gene>
    <name evidence="5" type="ORF">GA0070560_11881</name>
</gene>
<name>A0A1C5IYK5_9ACTN</name>
<feature type="compositionally biased region" description="Basic and acidic residues" evidence="2">
    <location>
        <begin position="68"/>
        <end position="78"/>
    </location>
</feature>
<keyword evidence="3" id="KW-0812">Transmembrane</keyword>
<feature type="transmembrane region" description="Helical" evidence="3">
    <location>
        <begin position="20"/>
        <end position="43"/>
    </location>
</feature>
<keyword evidence="3" id="KW-1133">Transmembrane helix</keyword>
<evidence type="ECO:0000256" key="1">
    <source>
        <dbReference type="ARBA" id="ARBA00005662"/>
    </source>
</evidence>